<dbReference type="AlphaFoldDB" id="A0A5B8NQB2"/>
<dbReference type="Pfam" id="PF08848">
    <property type="entry name" value="DUF1818"/>
    <property type="match status" value="1"/>
</dbReference>
<evidence type="ECO:0000313" key="1">
    <source>
        <dbReference type="EMBL" id="QDZ41137.1"/>
    </source>
</evidence>
<sequence length="120" mass="13930">MDRILKKGEGWRLGWNPYETQYKGLVGTDNWAFELTESEFVDFCRLLLQLAKTMAEMKNELMDEERIACEAESDTLWLEAEGYPDNFSIRLILQTSRRAEGNWSENAVKELITAVKTFSP</sequence>
<dbReference type="KEGG" id="enn:FRE64_15020"/>
<organism evidence="1 2">
    <name type="scientific">Euhalothece natronophila Z-M001</name>
    <dbReference type="NCBI Taxonomy" id="522448"/>
    <lineage>
        <taxon>Bacteria</taxon>
        <taxon>Bacillati</taxon>
        <taxon>Cyanobacteriota</taxon>
        <taxon>Cyanophyceae</taxon>
        <taxon>Oscillatoriophycideae</taxon>
        <taxon>Chroococcales</taxon>
        <taxon>Halothecacae</taxon>
        <taxon>Halothece cluster</taxon>
        <taxon>Euhalothece</taxon>
    </lineage>
</organism>
<dbReference type="InterPro" id="IPR014947">
    <property type="entry name" value="DUF1818"/>
</dbReference>
<dbReference type="EMBL" id="CP042326">
    <property type="protein sequence ID" value="QDZ41137.1"/>
    <property type="molecule type" value="Genomic_DNA"/>
</dbReference>
<dbReference type="InterPro" id="IPR009044">
    <property type="entry name" value="ssDNA-bd_transcriptional_reg"/>
</dbReference>
<gene>
    <name evidence="1" type="ORF">FRE64_15020</name>
</gene>
<protein>
    <submittedName>
        <fullName evidence="1">DUF1818 family protein</fullName>
    </submittedName>
</protein>
<dbReference type="RefSeq" id="WP_146296973.1">
    <property type="nucleotide sequence ID" value="NZ_CP042326.1"/>
</dbReference>
<dbReference type="GO" id="GO:0003677">
    <property type="term" value="F:DNA binding"/>
    <property type="evidence" value="ECO:0007669"/>
    <property type="project" value="InterPro"/>
</dbReference>
<dbReference type="OrthoDB" id="464443at2"/>
<evidence type="ECO:0000313" key="2">
    <source>
        <dbReference type="Proteomes" id="UP000318453"/>
    </source>
</evidence>
<dbReference type="Gene3D" id="2.30.31.10">
    <property type="entry name" value="Transcriptional Coactivator Pc4, Chain A"/>
    <property type="match status" value="1"/>
</dbReference>
<name>A0A5B8NQB2_9CHRO</name>
<dbReference type="Proteomes" id="UP000318453">
    <property type="component" value="Chromosome"/>
</dbReference>
<dbReference type="SUPFAM" id="SSF54447">
    <property type="entry name" value="ssDNA-binding transcriptional regulator domain"/>
    <property type="match status" value="1"/>
</dbReference>
<dbReference type="GO" id="GO:0006355">
    <property type="term" value="P:regulation of DNA-templated transcription"/>
    <property type="evidence" value="ECO:0007669"/>
    <property type="project" value="InterPro"/>
</dbReference>
<reference evidence="1" key="1">
    <citation type="submission" date="2019-08" db="EMBL/GenBank/DDBJ databases">
        <title>Carotenoids and Carotenoid Binding Proteins in the Halophilic Cyanobacterium Euhalothece sp. ZM00.</title>
        <authorList>
            <person name="Cho S.M."/>
            <person name="Song J.Y."/>
            <person name="Park Y.-I."/>
        </authorList>
    </citation>
    <scope>NUCLEOTIDE SEQUENCE [LARGE SCALE GENOMIC DNA]</scope>
    <source>
        <strain evidence="1">Z-M001</strain>
    </source>
</reference>
<proteinExistence type="predicted"/>
<keyword evidence="2" id="KW-1185">Reference proteome</keyword>
<accession>A0A5B8NQB2</accession>